<gene>
    <name evidence="1" type="ORF">BT96DRAFT_943980</name>
</gene>
<dbReference type="Proteomes" id="UP000799118">
    <property type="component" value="Unassembled WGS sequence"/>
</dbReference>
<dbReference type="EMBL" id="ML769574">
    <property type="protein sequence ID" value="KAE9393357.1"/>
    <property type="molecule type" value="Genomic_DNA"/>
</dbReference>
<name>A0A6A4H840_9AGAR</name>
<organism evidence="1 2">
    <name type="scientific">Gymnopus androsaceus JB14</name>
    <dbReference type="NCBI Taxonomy" id="1447944"/>
    <lineage>
        <taxon>Eukaryota</taxon>
        <taxon>Fungi</taxon>
        <taxon>Dikarya</taxon>
        <taxon>Basidiomycota</taxon>
        <taxon>Agaricomycotina</taxon>
        <taxon>Agaricomycetes</taxon>
        <taxon>Agaricomycetidae</taxon>
        <taxon>Agaricales</taxon>
        <taxon>Marasmiineae</taxon>
        <taxon>Omphalotaceae</taxon>
        <taxon>Gymnopus</taxon>
    </lineage>
</organism>
<proteinExistence type="predicted"/>
<accession>A0A6A4H840</accession>
<dbReference type="AlphaFoldDB" id="A0A6A4H840"/>
<reference evidence="1" key="1">
    <citation type="journal article" date="2019" name="Environ. Microbiol.">
        <title>Fungal ecological strategies reflected in gene transcription - a case study of two litter decomposers.</title>
        <authorList>
            <person name="Barbi F."/>
            <person name="Kohler A."/>
            <person name="Barry K."/>
            <person name="Baskaran P."/>
            <person name="Daum C."/>
            <person name="Fauchery L."/>
            <person name="Ihrmark K."/>
            <person name="Kuo A."/>
            <person name="LaButti K."/>
            <person name="Lipzen A."/>
            <person name="Morin E."/>
            <person name="Grigoriev I.V."/>
            <person name="Henrissat B."/>
            <person name="Lindahl B."/>
            <person name="Martin F."/>
        </authorList>
    </citation>
    <scope>NUCLEOTIDE SEQUENCE</scope>
    <source>
        <strain evidence="1">JB14</strain>
    </source>
</reference>
<keyword evidence="2" id="KW-1185">Reference proteome</keyword>
<evidence type="ECO:0000313" key="1">
    <source>
        <dbReference type="EMBL" id="KAE9393357.1"/>
    </source>
</evidence>
<evidence type="ECO:0000313" key="2">
    <source>
        <dbReference type="Proteomes" id="UP000799118"/>
    </source>
</evidence>
<protein>
    <submittedName>
        <fullName evidence="1">Uncharacterized protein</fullName>
    </submittedName>
</protein>
<sequence length="242" mass="27568">MYASQNTSASMEVVLRYREETRSYLGKFCSFTFVLGAPESINGLLSNAPFAFYIHRFFRRNIGFCTIEVPGGDLKLSRGTRRRLKVILVNSPLLFSYLELQRVLMDFFPVHHSRLIPTNSFRRNIGFCTIEVPGGDSKLSRRQLVPPQSFFFGCLIRVLHSPIFSKFMDNVELLVNQKVLNCESNTVYSRVLERCMVIRGSRDTSLPTGAIIPGLLPTIYHEVEVLRIWPGMVLDPSKILVA</sequence>